<dbReference type="EMBL" id="JAHRVA010000010">
    <property type="protein sequence ID" value="MBV2145069.1"/>
    <property type="molecule type" value="Genomic_DNA"/>
</dbReference>
<reference evidence="1 2" key="1">
    <citation type="submission" date="2021-06" db="EMBL/GenBank/DDBJ databases">
        <title>Falsochrobactrum tianjin sp.nov., a new petroleum-degrading bacteria isolated from oily soils.</title>
        <authorList>
            <person name="Chen G."/>
            <person name="Chen H."/>
            <person name="Tian J."/>
            <person name="Qing J."/>
            <person name="Zhong L."/>
            <person name="Ma W."/>
            <person name="Song Y."/>
            <person name="Cui X."/>
            <person name="Yan B."/>
        </authorList>
    </citation>
    <scope>NUCLEOTIDE SEQUENCE [LARGE SCALE GENOMIC DNA]</scope>
    <source>
        <strain evidence="1 2">TDYN1</strain>
    </source>
</reference>
<dbReference type="AlphaFoldDB" id="A0A949PQY7"/>
<evidence type="ECO:0000313" key="2">
    <source>
        <dbReference type="Proteomes" id="UP000752297"/>
    </source>
</evidence>
<evidence type="ECO:0000313" key="1">
    <source>
        <dbReference type="EMBL" id="MBV2145069.1"/>
    </source>
</evidence>
<proteinExistence type="predicted"/>
<protein>
    <submittedName>
        <fullName evidence="1">Uncharacterized protein</fullName>
    </submittedName>
</protein>
<organism evidence="1 2">
    <name type="scientific">Falsochrobactrum tianjinense</name>
    <dbReference type="NCBI Taxonomy" id="2706015"/>
    <lineage>
        <taxon>Bacteria</taxon>
        <taxon>Pseudomonadati</taxon>
        <taxon>Pseudomonadota</taxon>
        <taxon>Alphaproteobacteria</taxon>
        <taxon>Hyphomicrobiales</taxon>
        <taxon>Brucellaceae</taxon>
        <taxon>Falsochrobactrum</taxon>
    </lineage>
</organism>
<dbReference type="Proteomes" id="UP000752297">
    <property type="component" value="Unassembled WGS sequence"/>
</dbReference>
<gene>
    <name evidence="1" type="ORF">KUG47_16355</name>
</gene>
<sequence>MSSLKQSDREDTLQITVPAVTKKSLRLKSAESGETMRVIVLRALNAAGIEVPNKELKDRRKGQ</sequence>
<dbReference type="RefSeq" id="WP_217679080.1">
    <property type="nucleotide sequence ID" value="NZ_JAHRVA010000010.1"/>
</dbReference>
<comment type="caution">
    <text evidence="1">The sequence shown here is derived from an EMBL/GenBank/DDBJ whole genome shotgun (WGS) entry which is preliminary data.</text>
</comment>
<accession>A0A949PQY7</accession>
<name>A0A949PQY7_9HYPH</name>
<keyword evidence="2" id="KW-1185">Reference proteome</keyword>